<dbReference type="KEGG" id="slf:JEQ17_28265"/>
<dbReference type="AlphaFoldDB" id="A0A7T7KY53"/>
<evidence type="ECO:0000313" key="2">
    <source>
        <dbReference type="EMBL" id="QQM42933.1"/>
    </source>
</evidence>
<sequence>MAQGTAFADTHNSSDTKGSTGRCASSHVCLYFNSGQTGAKFSVAYDKNNANVTAAIPNLANYRFDSSGSGAGQTVKNNAASAEINGLNCSMWVYYSSNYGGNVDWLAGNSYGQLWYTYNENASLKAGCP</sequence>
<feature type="compositionally biased region" description="Polar residues" evidence="1">
    <location>
        <begin position="10"/>
        <end position="20"/>
    </location>
</feature>
<protein>
    <submittedName>
        <fullName evidence="2">Peptidase inhibitor family I36 protein</fullName>
    </submittedName>
</protein>
<dbReference type="Proteomes" id="UP000595636">
    <property type="component" value="Chromosome"/>
</dbReference>
<dbReference type="Pfam" id="PF03995">
    <property type="entry name" value="Inhibitor_I36"/>
    <property type="match status" value="1"/>
</dbReference>
<proteinExistence type="predicted"/>
<gene>
    <name evidence="2" type="ORF">JEQ17_28265</name>
</gene>
<evidence type="ECO:0000256" key="1">
    <source>
        <dbReference type="SAM" id="MobiDB-lite"/>
    </source>
</evidence>
<evidence type="ECO:0000313" key="3">
    <source>
        <dbReference type="Proteomes" id="UP000595636"/>
    </source>
</evidence>
<name>A0A7T7KY53_9ACTN</name>
<reference evidence="2 3" key="1">
    <citation type="submission" date="2020-12" db="EMBL/GenBank/DDBJ databases">
        <title>A novel species.</title>
        <authorList>
            <person name="Li K."/>
        </authorList>
    </citation>
    <scope>NUCLEOTIDE SEQUENCE [LARGE SCALE GENOMIC DNA]</scope>
    <source>
        <strain evidence="2 3">ZYC-3</strain>
    </source>
</reference>
<keyword evidence="3" id="KW-1185">Reference proteome</keyword>
<dbReference type="RefSeq" id="WP_200397795.1">
    <property type="nucleotide sequence ID" value="NZ_CP066831.1"/>
</dbReference>
<feature type="region of interest" description="Disordered" evidence="1">
    <location>
        <begin position="1"/>
        <end position="20"/>
    </location>
</feature>
<organism evidence="2 3">
    <name type="scientific">Streptomyces liliifuscus</name>
    <dbReference type="NCBI Taxonomy" id="2797636"/>
    <lineage>
        <taxon>Bacteria</taxon>
        <taxon>Bacillati</taxon>
        <taxon>Actinomycetota</taxon>
        <taxon>Actinomycetes</taxon>
        <taxon>Kitasatosporales</taxon>
        <taxon>Streptomycetaceae</taxon>
        <taxon>Streptomyces</taxon>
    </lineage>
</organism>
<accession>A0A7T7KY53</accession>
<dbReference type="EMBL" id="CP066831">
    <property type="protein sequence ID" value="QQM42933.1"/>
    <property type="molecule type" value="Genomic_DNA"/>
</dbReference>